<feature type="domain" description="SusD-like N-terminal" evidence="7">
    <location>
        <begin position="28"/>
        <end position="247"/>
    </location>
</feature>
<keyword evidence="4" id="KW-0472">Membrane</keyword>
<dbReference type="RefSeq" id="WP_125430405.1">
    <property type="nucleotide sequence ID" value="NZ_RWIS01000007.1"/>
</dbReference>
<evidence type="ECO:0000256" key="3">
    <source>
        <dbReference type="ARBA" id="ARBA00022729"/>
    </source>
</evidence>
<evidence type="ECO:0000313" key="9">
    <source>
        <dbReference type="Proteomes" id="UP000280066"/>
    </source>
</evidence>
<evidence type="ECO:0000256" key="2">
    <source>
        <dbReference type="ARBA" id="ARBA00006275"/>
    </source>
</evidence>
<proteinExistence type="inferred from homology"/>
<evidence type="ECO:0000259" key="6">
    <source>
        <dbReference type="Pfam" id="PF07980"/>
    </source>
</evidence>
<protein>
    <submittedName>
        <fullName evidence="8">RagB/SusD family nutrient uptake outer membrane protein</fullName>
    </submittedName>
</protein>
<evidence type="ECO:0000256" key="1">
    <source>
        <dbReference type="ARBA" id="ARBA00004442"/>
    </source>
</evidence>
<dbReference type="InterPro" id="IPR033985">
    <property type="entry name" value="SusD-like_N"/>
</dbReference>
<gene>
    <name evidence="8" type="ORF">EI290_12030</name>
</gene>
<keyword evidence="5" id="KW-0998">Cell outer membrane</keyword>
<reference evidence="8 9" key="1">
    <citation type="submission" date="2018-12" db="EMBL/GenBank/DDBJ databases">
        <authorList>
            <person name="Feng G."/>
            <person name="Zhu H."/>
        </authorList>
    </citation>
    <scope>NUCLEOTIDE SEQUENCE [LARGE SCALE GENOMIC DNA]</scope>
    <source>
        <strain evidence="8 9">9PBR-2</strain>
    </source>
</reference>
<comment type="subcellular location">
    <subcellularLocation>
        <location evidence="1">Cell outer membrane</location>
    </subcellularLocation>
</comment>
<dbReference type="Pfam" id="PF07980">
    <property type="entry name" value="SusD_RagB"/>
    <property type="match status" value="1"/>
</dbReference>
<feature type="domain" description="RagB/SusD" evidence="6">
    <location>
        <begin position="359"/>
        <end position="459"/>
    </location>
</feature>
<dbReference type="Gene3D" id="1.25.40.390">
    <property type="match status" value="1"/>
</dbReference>
<evidence type="ECO:0000259" key="7">
    <source>
        <dbReference type="Pfam" id="PF14322"/>
    </source>
</evidence>
<dbReference type="EMBL" id="RWIS01000007">
    <property type="protein sequence ID" value="RSK32452.1"/>
    <property type="molecule type" value="Genomic_DNA"/>
</dbReference>
<dbReference type="GO" id="GO:0009279">
    <property type="term" value="C:cell outer membrane"/>
    <property type="evidence" value="ECO:0007669"/>
    <property type="project" value="UniProtKB-SubCell"/>
</dbReference>
<dbReference type="InterPro" id="IPR011990">
    <property type="entry name" value="TPR-like_helical_dom_sf"/>
</dbReference>
<evidence type="ECO:0000256" key="5">
    <source>
        <dbReference type="ARBA" id="ARBA00023237"/>
    </source>
</evidence>
<evidence type="ECO:0000256" key="4">
    <source>
        <dbReference type="ARBA" id="ARBA00023136"/>
    </source>
</evidence>
<dbReference type="CDD" id="cd08977">
    <property type="entry name" value="SusD"/>
    <property type="match status" value="1"/>
</dbReference>
<keyword evidence="3" id="KW-0732">Signal</keyword>
<comment type="similarity">
    <text evidence="2">Belongs to the SusD family.</text>
</comment>
<name>A0A428JIH6_9BACT</name>
<evidence type="ECO:0000313" key="8">
    <source>
        <dbReference type="EMBL" id="RSK32452.1"/>
    </source>
</evidence>
<sequence length="496" mass="53598">MKTFNYLLTLGLTVSLGLGTFSCSEDRLDVQPKTDLASEVAFDTPSRVLGQVNNMYDYMKAGAFLGGRYQVYGDIRADDFINRTSNLVTGAAVWQHTLTEASQNDVINLWGAGYAAINQINVFLAGVAANSSKFSAAPFPADYTTTVNGYVAEGRMLRALAYYSLLQYYARPYTDGNGSKPGLPLRLQAETELGNNDLARSTVAQVYDQILSDLQFAEANLPLSNSASNVFRAHRNAAIALRTRVLLSMARYADVVTEANKLVPATAPFKAPTGVAHELNSSLAAVFAPTPGGTEMILAFPFTTQDQPGTQNQLAFYYLPNAQGGGQEYSLNPAGVIANTGFKATDARLATLVTRVSNVPYLRKYTNGALAANPYTDAAPVIRYAEVLLNLAEALARTQGVTSTRALELLNAVRTRSGSDAYTAASFTSTFSIIDAILLERRLEFLGEGLRNNDLMRLQLPIPAKSTVSAVQPSATLYIWPIPSTELQTNTLITRN</sequence>
<dbReference type="Pfam" id="PF14322">
    <property type="entry name" value="SusD-like_3"/>
    <property type="match status" value="1"/>
</dbReference>
<comment type="caution">
    <text evidence="8">The sequence shown here is derived from an EMBL/GenBank/DDBJ whole genome shotgun (WGS) entry which is preliminary data.</text>
</comment>
<keyword evidence="9" id="KW-1185">Reference proteome</keyword>
<dbReference type="InterPro" id="IPR012944">
    <property type="entry name" value="SusD_RagB_dom"/>
</dbReference>
<dbReference type="Proteomes" id="UP000280066">
    <property type="component" value="Unassembled WGS sequence"/>
</dbReference>
<accession>A0A428JIH6</accession>
<dbReference type="OrthoDB" id="9792139at2"/>
<organism evidence="8 9">
    <name type="scientific">Hymenobacter metallilatus</name>
    <dbReference type="NCBI Taxonomy" id="2493666"/>
    <lineage>
        <taxon>Bacteria</taxon>
        <taxon>Pseudomonadati</taxon>
        <taxon>Bacteroidota</taxon>
        <taxon>Cytophagia</taxon>
        <taxon>Cytophagales</taxon>
        <taxon>Hymenobacteraceae</taxon>
        <taxon>Hymenobacter</taxon>
    </lineage>
</organism>
<dbReference type="AlphaFoldDB" id="A0A428JIH6"/>
<dbReference type="SUPFAM" id="SSF48452">
    <property type="entry name" value="TPR-like"/>
    <property type="match status" value="1"/>
</dbReference>
<dbReference type="PROSITE" id="PS51257">
    <property type="entry name" value="PROKAR_LIPOPROTEIN"/>
    <property type="match status" value="1"/>
</dbReference>